<protein>
    <submittedName>
        <fullName evidence="4">MTH1187 family thiamine-binding protein</fullName>
    </submittedName>
</protein>
<evidence type="ECO:0000313" key="5">
    <source>
        <dbReference type="Proteomes" id="UP000784880"/>
    </source>
</evidence>
<dbReference type="InterPro" id="IPR002767">
    <property type="entry name" value="Thiamine_BP"/>
</dbReference>
<dbReference type="Pfam" id="PF01910">
    <property type="entry name" value="Thiamine_BP"/>
    <property type="match status" value="1"/>
</dbReference>
<reference evidence="4 5" key="1">
    <citation type="submission" date="2021-06" db="EMBL/GenBank/DDBJ databases">
        <title>Bacillus sp. RD4P76, an endophyte from a halophyte.</title>
        <authorList>
            <person name="Sun J.-Q."/>
        </authorList>
    </citation>
    <scope>NUCLEOTIDE SEQUENCE [LARGE SCALE GENOMIC DNA]</scope>
    <source>
        <strain evidence="4 5">CGMCC 1.15917</strain>
    </source>
</reference>
<keyword evidence="5" id="KW-1185">Reference proteome</keyword>
<dbReference type="InterPro" id="IPR051614">
    <property type="entry name" value="UPF0045_domain"/>
</dbReference>
<evidence type="ECO:0000259" key="3">
    <source>
        <dbReference type="Pfam" id="PF01910"/>
    </source>
</evidence>
<feature type="domain" description="Thiamine-binding protein" evidence="3">
    <location>
        <begin position="255"/>
        <end position="347"/>
    </location>
</feature>
<dbReference type="EMBL" id="JAHQCS010000095">
    <property type="protein sequence ID" value="MBU9712247.1"/>
    <property type="molecule type" value="Genomic_DNA"/>
</dbReference>
<dbReference type="Proteomes" id="UP000784880">
    <property type="component" value="Unassembled WGS sequence"/>
</dbReference>
<accession>A0ABS6JF01</accession>
<proteinExistence type="predicted"/>
<keyword evidence="2" id="KW-0812">Transmembrane</keyword>
<feature type="compositionally biased region" description="Basic and acidic residues" evidence="1">
    <location>
        <begin position="335"/>
        <end position="344"/>
    </location>
</feature>
<feature type="transmembrane region" description="Helical" evidence="2">
    <location>
        <begin position="84"/>
        <end position="100"/>
    </location>
</feature>
<feature type="transmembrane region" description="Helical" evidence="2">
    <location>
        <begin position="144"/>
        <end position="161"/>
    </location>
</feature>
<dbReference type="NCBIfam" id="TIGR00106">
    <property type="entry name" value="MTH1187 family thiamine-binding protein"/>
    <property type="match status" value="1"/>
</dbReference>
<keyword evidence="2" id="KW-0472">Membrane</keyword>
<feature type="transmembrane region" description="Helical" evidence="2">
    <location>
        <begin position="167"/>
        <end position="188"/>
    </location>
</feature>
<dbReference type="PANTHER" id="PTHR33777">
    <property type="entry name" value="UPF0045 PROTEIN ECM15"/>
    <property type="match status" value="1"/>
</dbReference>
<name>A0ABS6JF01_9BACI</name>
<organism evidence="4 5">
    <name type="scientific">Evansella tamaricis</name>
    <dbReference type="NCBI Taxonomy" id="2069301"/>
    <lineage>
        <taxon>Bacteria</taxon>
        <taxon>Bacillati</taxon>
        <taxon>Bacillota</taxon>
        <taxon>Bacilli</taxon>
        <taxon>Bacillales</taxon>
        <taxon>Bacillaceae</taxon>
        <taxon>Evansella</taxon>
    </lineage>
</organism>
<gene>
    <name evidence="4" type="ORF">KS419_10885</name>
</gene>
<dbReference type="Pfam" id="PF07136">
    <property type="entry name" value="DUF1385"/>
    <property type="match status" value="1"/>
</dbReference>
<sequence>MVRGMSFQKGIVFIGRKHVACAYNDKGVQKTWLKPLKPKVLFEIAKLVYTSMPWWFHVFFFIWVTLIVLPLLLNQLGYNDVKGLPLFTLIYFFFGTHFWFPKELKKYHGAEHKVFSYKGIISITKRNGIKKAEITNRYCSTNGILLYFLTVLFLWAAFLIYNRNSWLLSLEMATLISVLLWPMLTYWLNRMKMTFIQRWILSGSYWLQKYVTTKEPDDLHIRTAIRSYRRLALKEFPAKARVVVPRRERIYLAIADITVIPIGSEKTSVSPVVAEIHKLLQTTDKKIQFELTPMSTIIEGEVPVLYDILQEIHEVPFQLGYKRVAINVRIDDRRDKESTMEGKRNAVRSRLNGQNSDEQSEESQTHGQNSE</sequence>
<evidence type="ECO:0000256" key="2">
    <source>
        <dbReference type="SAM" id="Phobius"/>
    </source>
</evidence>
<feature type="transmembrane region" description="Helical" evidence="2">
    <location>
        <begin position="54"/>
        <end position="72"/>
    </location>
</feature>
<evidence type="ECO:0000256" key="1">
    <source>
        <dbReference type="SAM" id="MobiDB-lite"/>
    </source>
</evidence>
<comment type="caution">
    <text evidence="4">The sequence shown here is derived from an EMBL/GenBank/DDBJ whole genome shotgun (WGS) entry which is preliminary data.</text>
</comment>
<dbReference type="InterPro" id="IPR010787">
    <property type="entry name" value="DUF1385"/>
</dbReference>
<keyword evidence="2" id="KW-1133">Transmembrane helix</keyword>
<dbReference type="PANTHER" id="PTHR33777:SF1">
    <property type="entry name" value="UPF0045 PROTEIN ECM15"/>
    <property type="match status" value="1"/>
</dbReference>
<evidence type="ECO:0000313" key="4">
    <source>
        <dbReference type="EMBL" id="MBU9712247.1"/>
    </source>
</evidence>
<feature type="region of interest" description="Disordered" evidence="1">
    <location>
        <begin position="335"/>
        <end position="371"/>
    </location>
</feature>